<accession>A0AAV9BPB9</accession>
<organism evidence="1 2">
    <name type="scientific">Acorus gramineus</name>
    <name type="common">Dwarf sweet flag</name>
    <dbReference type="NCBI Taxonomy" id="55184"/>
    <lineage>
        <taxon>Eukaryota</taxon>
        <taxon>Viridiplantae</taxon>
        <taxon>Streptophyta</taxon>
        <taxon>Embryophyta</taxon>
        <taxon>Tracheophyta</taxon>
        <taxon>Spermatophyta</taxon>
        <taxon>Magnoliopsida</taxon>
        <taxon>Liliopsida</taxon>
        <taxon>Acoraceae</taxon>
        <taxon>Acorus</taxon>
    </lineage>
</organism>
<evidence type="ECO:0000313" key="2">
    <source>
        <dbReference type="Proteomes" id="UP001179952"/>
    </source>
</evidence>
<protein>
    <submittedName>
        <fullName evidence="1">Uncharacterized protein</fullName>
    </submittedName>
</protein>
<proteinExistence type="predicted"/>
<reference evidence="1" key="1">
    <citation type="journal article" date="2023" name="Nat. Commun.">
        <title>Diploid and tetraploid genomes of Acorus and the evolution of monocots.</title>
        <authorList>
            <person name="Ma L."/>
            <person name="Liu K.W."/>
            <person name="Li Z."/>
            <person name="Hsiao Y.Y."/>
            <person name="Qi Y."/>
            <person name="Fu T."/>
            <person name="Tang G.D."/>
            <person name="Zhang D."/>
            <person name="Sun W.H."/>
            <person name="Liu D.K."/>
            <person name="Li Y."/>
            <person name="Chen G.Z."/>
            <person name="Liu X.D."/>
            <person name="Liao X.Y."/>
            <person name="Jiang Y.T."/>
            <person name="Yu X."/>
            <person name="Hao Y."/>
            <person name="Huang J."/>
            <person name="Zhao X.W."/>
            <person name="Ke S."/>
            <person name="Chen Y.Y."/>
            <person name="Wu W.L."/>
            <person name="Hsu J.L."/>
            <person name="Lin Y.F."/>
            <person name="Huang M.D."/>
            <person name="Li C.Y."/>
            <person name="Huang L."/>
            <person name="Wang Z.W."/>
            <person name="Zhao X."/>
            <person name="Zhong W.Y."/>
            <person name="Peng D.H."/>
            <person name="Ahmad S."/>
            <person name="Lan S."/>
            <person name="Zhang J.S."/>
            <person name="Tsai W.C."/>
            <person name="Van de Peer Y."/>
            <person name="Liu Z.J."/>
        </authorList>
    </citation>
    <scope>NUCLEOTIDE SEQUENCE</scope>
    <source>
        <strain evidence="1">SCP</strain>
    </source>
</reference>
<comment type="caution">
    <text evidence="1">The sequence shown here is derived from an EMBL/GenBank/DDBJ whole genome shotgun (WGS) entry which is preliminary data.</text>
</comment>
<sequence length="83" mass="9500">MLAVEKENNYKRMMRLVGIAGLVNVLKVNFARILRNLCNYSRLNSCFRLKGIFATLLTILKAMMTGKEKLPEVFIGLATQMFE</sequence>
<keyword evidence="2" id="KW-1185">Reference proteome</keyword>
<dbReference type="Proteomes" id="UP001179952">
    <property type="component" value="Unassembled WGS sequence"/>
</dbReference>
<dbReference type="EMBL" id="JAUJYN010000002">
    <property type="protein sequence ID" value="KAK1278151.1"/>
    <property type="molecule type" value="Genomic_DNA"/>
</dbReference>
<name>A0AAV9BPB9_ACOGR</name>
<dbReference type="AlphaFoldDB" id="A0AAV9BPB9"/>
<gene>
    <name evidence="1" type="ORF">QJS04_geneDACA007339</name>
</gene>
<reference evidence="1" key="2">
    <citation type="submission" date="2023-06" db="EMBL/GenBank/DDBJ databases">
        <authorList>
            <person name="Ma L."/>
            <person name="Liu K.-W."/>
            <person name="Li Z."/>
            <person name="Hsiao Y.-Y."/>
            <person name="Qi Y."/>
            <person name="Fu T."/>
            <person name="Tang G."/>
            <person name="Zhang D."/>
            <person name="Sun W.-H."/>
            <person name="Liu D.-K."/>
            <person name="Li Y."/>
            <person name="Chen G.-Z."/>
            <person name="Liu X.-D."/>
            <person name="Liao X.-Y."/>
            <person name="Jiang Y.-T."/>
            <person name="Yu X."/>
            <person name="Hao Y."/>
            <person name="Huang J."/>
            <person name="Zhao X.-W."/>
            <person name="Ke S."/>
            <person name="Chen Y.-Y."/>
            <person name="Wu W.-L."/>
            <person name="Hsu J.-L."/>
            <person name="Lin Y.-F."/>
            <person name="Huang M.-D."/>
            <person name="Li C.-Y."/>
            <person name="Huang L."/>
            <person name="Wang Z.-W."/>
            <person name="Zhao X."/>
            <person name="Zhong W.-Y."/>
            <person name="Peng D.-H."/>
            <person name="Ahmad S."/>
            <person name="Lan S."/>
            <person name="Zhang J.-S."/>
            <person name="Tsai W.-C."/>
            <person name="Van De Peer Y."/>
            <person name="Liu Z.-J."/>
        </authorList>
    </citation>
    <scope>NUCLEOTIDE SEQUENCE</scope>
    <source>
        <strain evidence="1">SCP</strain>
        <tissue evidence="1">Leaves</tissue>
    </source>
</reference>
<evidence type="ECO:0000313" key="1">
    <source>
        <dbReference type="EMBL" id="KAK1278151.1"/>
    </source>
</evidence>